<proteinExistence type="predicted"/>
<gene>
    <name evidence="1" type="ORF">LOK49_LG15G01656</name>
</gene>
<reference evidence="1 2" key="1">
    <citation type="journal article" date="2022" name="Plant J.">
        <title>Chromosome-level genome of Camellia lanceoleosa provides a valuable resource for understanding genome evolution and self-incompatibility.</title>
        <authorList>
            <person name="Gong W."/>
            <person name="Xiao S."/>
            <person name="Wang L."/>
            <person name="Liao Z."/>
            <person name="Chang Y."/>
            <person name="Mo W."/>
            <person name="Hu G."/>
            <person name="Li W."/>
            <person name="Zhao G."/>
            <person name="Zhu H."/>
            <person name="Hu X."/>
            <person name="Ji K."/>
            <person name="Xiang X."/>
            <person name="Song Q."/>
            <person name="Yuan D."/>
            <person name="Jin S."/>
            <person name="Zhang L."/>
        </authorList>
    </citation>
    <scope>NUCLEOTIDE SEQUENCE [LARGE SCALE GENOMIC DNA]</scope>
    <source>
        <strain evidence="1">SQ_2022a</strain>
    </source>
</reference>
<accession>A0ACC0F224</accession>
<organism evidence="1 2">
    <name type="scientific">Camellia lanceoleosa</name>
    <dbReference type="NCBI Taxonomy" id="1840588"/>
    <lineage>
        <taxon>Eukaryota</taxon>
        <taxon>Viridiplantae</taxon>
        <taxon>Streptophyta</taxon>
        <taxon>Embryophyta</taxon>
        <taxon>Tracheophyta</taxon>
        <taxon>Spermatophyta</taxon>
        <taxon>Magnoliopsida</taxon>
        <taxon>eudicotyledons</taxon>
        <taxon>Gunneridae</taxon>
        <taxon>Pentapetalae</taxon>
        <taxon>asterids</taxon>
        <taxon>Ericales</taxon>
        <taxon>Theaceae</taxon>
        <taxon>Camellia</taxon>
    </lineage>
</organism>
<protein>
    <submittedName>
        <fullName evidence="1">Uncharacterized protein</fullName>
    </submittedName>
</protein>
<sequence>MTKFGALDLAIGVGGKIEKKEVLSAVENLRLLGSSHIRKLTDHDFTEGGYGWKSECNGEYHEGAERVVALSTRWYNGESMCVKMVLVLSGNGRKVRAKVVDECDSLGGCDEMHGGQPPCGNNVVAGSDAVWNGLVLDKGLGVVDVTWSMA</sequence>
<evidence type="ECO:0000313" key="1">
    <source>
        <dbReference type="EMBL" id="KAI7982623.1"/>
    </source>
</evidence>
<evidence type="ECO:0000313" key="2">
    <source>
        <dbReference type="Proteomes" id="UP001060215"/>
    </source>
</evidence>
<comment type="caution">
    <text evidence="1">The sequence shown here is derived from an EMBL/GenBank/DDBJ whole genome shotgun (WGS) entry which is preliminary data.</text>
</comment>
<keyword evidence="2" id="KW-1185">Reference proteome</keyword>
<dbReference type="EMBL" id="CM045768">
    <property type="protein sequence ID" value="KAI7982623.1"/>
    <property type="molecule type" value="Genomic_DNA"/>
</dbReference>
<dbReference type="Proteomes" id="UP001060215">
    <property type="component" value="Chromosome 11"/>
</dbReference>
<name>A0ACC0F224_9ERIC</name>